<evidence type="ECO:0000256" key="1">
    <source>
        <dbReference type="ARBA" id="ARBA00004196"/>
    </source>
</evidence>
<evidence type="ECO:0000313" key="7">
    <source>
        <dbReference type="Proteomes" id="UP000533637"/>
    </source>
</evidence>
<dbReference type="GO" id="GO:0016853">
    <property type="term" value="F:isomerase activity"/>
    <property type="evidence" value="ECO:0007669"/>
    <property type="project" value="UniProtKB-KW"/>
</dbReference>
<dbReference type="PANTHER" id="PTHR42852:SF6">
    <property type="entry name" value="THIOL:DISULFIDE INTERCHANGE PROTEIN DSBE"/>
    <property type="match status" value="1"/>
</dbReference>
<feature type="domain" description="Thioredoxin" evidence="5">
    <location>
        <begin position="145"/>
        <end position="320"/>
    </location>
</feature>
<dbReference type="Proteomes" id="UP000533637">
    <property type="component" value="Unassembled WGS sequence"/>
</dbReference>
<gene>
    <name evidence="6" type="ORF">GGQ57_001270</name>
</gene>
<dbReference type="PROSITE" id="PS51352">
    <property type="entry name" value="THIOREDOXIN_2"/>
    <property type="match status" value="1"/>
</dbReference>
<proteinExistence type="predicted"/>
<keyword evidence="7" id="KW-1185">Reference proteome</keyword>
<dbReference type="InterPro" id="IPR013766">
    <property type="entry name" value="Thioredoxin_domain"/>
</dbReference>
<protein>
    <submittedName>
        <fullName evidence="6">Thiol-disulfide isomerase/thioredoxin</fullName>
    </submittedName>
</protein>
<accession>A0ABR6KIP6</accession>
<name>A0ABR6KIP6_9BACT</name>
<dbReference type="InterPro" id="IPR036249">
    <property type="entry name" value="Thioredoxin-like_sf"/>
</dbReference>
<comment type="caution">
    <text evidence="6">The sequence shown here is derived from an EMBL/GenBank/DDBJ whole genome shotgun (WGS) entry which is preliminary data.</text>
</comment>
<dbReference type="InterPro" id="IPR050553">
    <property type="entry name" value="Thioredoxin_ResA/DsbE_sf"/>
</dbReference>
<organism evidence="6 7">
    <name type="scientific">Parabacteroides faecis</name>
    <dbReference type="NCBI Taxonomy" id="1217282"/>
    <lineage>
        <taxon>Bacteria</taxon>
        <taxon>Pseudomonadati</taxon>
        <taxon>Bacteroidota</taxon>
        <taxon>Bacteroidia</taxon>
        <taxon>Bacteroidales</taxon>
        <taxon>Tannerellaceae</taxon>
        <taxon>Parabacteroides</taxon>
    </lineage>
</organism>
<reference evidence="6 7" key="1">
    <citation type="submission" date="2020-08" db="EMBL/GenBank/DDBJ databases">
        <title>Genomic Encyclopedia of Type Strains, Phase IV (KMG-IV): sequencing the most valuable type-strain genomes for metagenomic binning, comparative biology and taxonomic classification.</title>
        <authorList>
            <person name="Goeker M."/>
        </authorList>
    </citation>
    <scope>NUCLEOTIDE SEQUENCE [LARGE SCALE GENOMIC DNA]</scope>
    <source>
        <strain evidence="6 7">DSM 102983</strain>
    </source>
</reference>
<keyword evidence="3" id="KW-1015">Disulfide bond</keyword>
<keyword evidence="6" id="KW-0413">Isomerase</keyword>
<dbReference type="Pfam" id="PF13905">
    <property type="entry name" value="Thioredoxin_8"/>
    <property type="match status" value="1"/>
</dbReference>
<evidence type="ECO:0000256" key="2">
    <source>
        <dbReference type="ARBA" id="ARBA00022748"/>
    </source>
</evidence>
<dbReference type="RefSeq" id="WP_183669628.1">
    <property type="nucleotide sequence ID" value="NZ_BMPB01000002.1"/>
</dbReference>
<evidence type="ECO:0000313" key="6">
    <source>
        <dbReference type="EMBL" id="MBB4621376.1"/>
    </source>
</evidence>
<evidence type="ECO:0000256" key="4">
    <source>
        <dbReference type="ARBA" id="ARBA00023284"/>
    </source>
</evidence>
<keyword evidence="4" id="KW-0676">Redox-active center</keyword>
<dbReference type="PROSITE" id="PS00194">
    <property type="entry name" value="THIOREDOXIN_1"/>
    <property type="match status" value="1"/>
</dbReference>
<sequence length="331" mass="38266">MDAGNSVKDTIITVKYTFLTYLLDKNVPLTDEERKIAEGHRYFIGTHKANPAFLKAFNEKLDRSVYSPFEEKYKAWCDSFNVKLQKDVDAGNSVLSVHISSVENDLESLTKRWEKCNDTFKKMYPQTPSLAFDIFVLQYFIGQLKGIASPADADTLYNERISFITDNTIKEVMREKYQKRFSSSDPLQQTKGGEIVRRLIAPHKGKYVLLDFWGTTCGPCRGDIDQFSELRKSYTGSPDFAYLFITSSQNSPEEDYRKYIAEHLKGEESHFLSDYEYAYLQELFAIYGIPRYVLINPEGEILDDGYDIYQLEKFLNEKGIRKGASVFKTFF</sequence>
<dbReference type="InterPro" id="IPR017937">
    <property type="entry name" value="Thioredoxin_CS"/>
</dbReference>
<evidence type="ECO:0000259" key="5">
    <source>
        <dbReference type="PROSITE" id="PS51352"/>
    </source>
</evidence>
<dbReference type="PANTHER" id="PTHR42852">
    <property type="entry name" value="THIOL:DISULFIDE INTERCHANGE PROTEIN DSBE"/>
    <property type="match status" value="1"/>
</dbReference>
<dbReference type="Gene3D" id="3.40.30.10">
    <property type="entry name" value="Glutaredoxin"/>
    <property type="match status" value="1"/>
</dbReference>
<comment type="subcellular location">
    <subcellularLocation>
        <location evidence="1">Cell envelope</location>
    </subcellularLocation>
</comment>
<dbReference type="SUPFAM" id="SSF52833">
    <property type="entry name" value="Thioredoxin-like"/>
    <property type="match status" value="1"/>
</dbReference>
<dbReference type="EMBL" id="JACHOC010000002">
    <property type="protein sequence ID" value="MBB4621376.1"/>
    <property type="molecule type" value="Genomic_DNA"/>
</dbReference>
<evidence type="ECO:0000256" key="3">
    <source>
        <dbReference type="ARBA" id="ARBA00023157"/>
    </source>
</evidence>
<dbReference type="InterPro" id="IPR012336">
    <property type="entry name" value="Thioredoxin-like_fold"/>
</dbReference>
<dbReference type="CDD" id="cd02966">
    <property type="entry name" value="TlpA_like_family"/>
    <property type="match status" value="1"/>
</dbReference>
<keyword evidence="2" id="KW-0201">Cytochrome c-type biogenesis</keyword>